<keyword evidence="2" id="KW-1185">Reference proteome</keyword>
<dbReference type="AlphaFoldDB" id="A0AAE8M602"/>
<dbReference type="Proteomes" id="UP001187734">
    <property type="component" value="Unassembled WGS sequence"/>
</dbReference>
<protein>
    <submittedName>
        <fullName evidence="1">Uncharacterized protein</fullName>
    </submittedName>
</protein>
<proteinExistence type="predicted"/>
<name>A0AAE8M602_9HYPO</name>
<accession>A0AAE8M602</accession>
<comment type="caution">
    <text evidence="1">The sequence shown here is derived from an EMBL/GenBank/DDBJ whole genome shotgun (WGS) entry which is preliminary data.</text>
</comment>
<evidence type="ECO:0000313" key="1">
    <source>
        <dbReference type="EMBL" id="SPJ74845.1"/>
    </source>
</evidence>
<evidence type="ECO:0000313" key="2">
    <source>
        <dbReference type="Proteomes" id="UP001187734"/>
    </source>
</evidence>
<gene>
    <name evidence="1" type="ORF">FTOL_04576</name>
</gene>
<reference evidence="1" key="1">
    <citation type="submission" date="2018-03" db="EMBL/GenBank/DDBJ databases">
        <authorList>
            <person name="Guldener U."/>
        </authorList>
    </citation>
    <scope>NUCLEOTIDE SEQUENCE</scope>
</reference>
<dbReference type="EMBL" id="ONZP01000139">
    <property type="protein sequence ID" value="SPJ74845.1"/>
    <property type="molecule type" value="Genomic_DNA"/>
</dbReference>
<sequence length="113" mass="12488">MSLLDIIASGRTIHSLDTSPSSHHHGSRTLIAEPTWSNAEKPLSGAEFDTGTRFSVSIIIYRHQQQTNLRHQIQPISVELLDPGTRPPGLLGAFAEQPETQRARGFEIEGFET</sequence>
<organism evidence="1 2">
    <name type="scientific">Fusarium torulosum</name>
    <dbReference type="NCBI Taxonomy" id="33205"/>
    <lineage>
        <taxon>Eukaryota</taxon>
        <taxon>Fungi</taxon>
        <taxon>Dikarya</taxon>
        <taxon>Ascomycota</taxon>
        <taxon>Pezizomycotina</taxon>
        <taxon>Sordariomycetes</taxon>
        <taxon>Hypocreomycetidae</taxon>
        <taxon>Hypocreales</taxon>
        <taxon>Nectriaceae</taxon>
        <taxon>Fusarium</taxon>
    </lineage>
</organism>